<sequence>MNKIKDVAVAGAGIGGLTVALGLAQQGVDVTIFEQASVLAEVGAGLQMSPNAMKVLRQFGLEDTLRPYAFEPQQATIRHFKSGEYYLKAPLGQAAIDRYGAPYWHLHRADLHHVLVEACQKAGVTIQLGATVTGYQKSDQQNSVVLCLQDGSQYETDLVIGADGIRSVIREQMLGKQAPDFMGQVAWRGVVPVSKLNAIHVQPDACVWAGPGRHLVTYYLRGGEWVNFVAVEERGGWQSESWREEGDINELRSAFAGWHPEVTELLLAADSTFLWALNGRSSLRTWFQGRVVLLGDACHPMLPFMAQGAAMAIEDAYVLVASLMSKPLPDALASYEILRKPRAVRIQNMSKDNTGLYHMHGGLFGQMKLNAVKVASQFVPSAIQGKLDPVYGYDVVKAAAAWC</sequence>
<organism evidence="7 8">
    <name type="scientific">Marinomonas spartinae</name>
    <dbReference type="NCBI Taxonomy" id="1792290"/>
    <lineage>
        <taxon>Bacteria</taxon>
        <taxon>Pseudomonadati</taxon>
        <taxon>Pseudomonadota</taxon>
        <taxon>Gammaproteobacteria</taxon>
        <taxon>Oceanospirillales</taxon>
        <taxon>Oceanospirillaceae</taxon>
        <taxon>Marinomonas</taxon>
    </lineage>
</organism>
<dbReference type="PANTHER" id="PTHR13789:SF318">
    <property type="entry name" value="GERANYLGERANYL DIPHOSPHATE REDUCTASE"/>
    <property type="match status" value="1"/>
</dbReference>
<dbReference type="GO" id="GO:0071949">
    <property type="term" value="F:FAD binding"/>
    <property type="evidence" value="ECO:0007669"/>
    <property type="project" value="InterPro"/>
</dbReference>
<proteinExistence type="predicted"/>
<dbReference type="STRING" id="1792290.MSP8886_00970"/>
<name>A0A1A8T8Y4_9GAMM</name>
<keyword evidence="4 7" id="KW-0560">Oxidoreductase</keyword>
<keyword evidence="2" id="KW-0285">Flavoprotein</keyword>
<dbReference type="PRINTS" id="PR00420">
    <property type="entry name" value="RNGMNOXGNASE"/>
</dbReference>
<gene>
    <name evidence="7" type="ORF">MSP8886_00970</name>
</gene>
<evidence type="ECO:0000256" key="3">
    <source>
        <dbReference type="ARBA" id="ARBA00022827"/>
    </source>
</evidence>
<dbReference type="InterPro" id="IPR050493">
    <property type="entry name" value="FAD-dep_Monooxygenase_BioMet"/>
</dbReference>
<reference evidence="7 8" key="1">
    <citation type="submission" date="2016-06" db="EMBL/GenBank/DDBJ databases">
        <authorList>
            <person name="Kjaerup R.B."/>
            <person name="Dalgaard T.S."/>
            <person name="Juul-Madsen H.R."/>
        </authorList>
    </citation>
    <scope>NUCLEOTIDE SEQUENCE [LARGE SCALE GENOMIC DNA]</scope>
    <source>
        <strain evidence="7 8">CECT 8886</strain>
    </source>
</reference>
<dbReference type="PANTHER" id="PTHR13789">
    <property type="entry name" value="MONOOXYGENASE"/>
    <property type="match status" value="1"/>
</dbReference>
<evidence type="ECO:0000313" key="8">
    <source>
        <dbReference type="Proteomes" id="UP000092544"/>
    </source>
</evidence>
<evidence type="ECO:0000256" key="5">
    <source>
        <dbReference type="ARBA" id="ARBA00023033"/>
    </source>
</evidence>
<accession>A0A1A8T8Y4</accession>
<evidence type="ECO:0000256" key="1">
    <source>
        <dbReference type="ARBA" id="ARBA00001974"/>
    </source>
</evidence>
<dbReference type="RefSeq" id="WP_067013317.1">
    <property type="nucleotide sequence ID" value="NZ_FLOB01000002.1"/>
</dbReference>
<evidence type="ECO:0000256" key="4">
    <source>
        <dbReference type="ARBA" id="ARBA00023002"/>
    </source>
</evidence>
<keyword evidence="5 7" id="KW-0503">Monooxygenase</keyword>
<dbReference type="AlphaFoldDB" id="A0A1A8T8Y4"/>
<dbReference type="SUPFAM" id="SSF54373">
    <property type="entry name" value="FAD-linked reductases, C-terminal domain"/>
    <property type="match status" value="1"/>
</dbReference>
<dbReference type="GO" id="GO:0043731">
    <property type="term" value="F:6-hydroxynicotinate 3-monooxygenase activity"/>
    <property type="evidence" value="ECO:0007669"/>
    <property type="project" value="UniProtKB-EC"/>
</dbReference>
<dbReference type="InterPro" id="IPR036188">
    <property type="entry name" value="FAD/NAD-bd_sf"/>
</dbReference>
<comment type="cofactor">
    <cofactor evidence="1">
        <name>FAD</name>
        <dbReference type="ChEBI" id="CHEBI:57692"/>
    </cofactor>
</comment>
<feature type="domain" description="FAD-binding" evidence="6">
    <location>
        <begin position="6"/>
        <end position="346"/>
    </location>
</feature>
<dbReference type="OrthoDB" id="9782160at2"/>
<dbReference type="InterPro" id="IPR002938">
    <property type="entry name" value="FAD-bd"/>
</dbReference>
<dbReference type="SUPFAM" id="SSF51905">
    <property type="entry name" value="FAD/NAD(P)-binding domain"/>
    <property type="match status" value="1"/>
</dbReference>
<keyword evidence="3" id="KW-0274">FAD</keyword>
<dbReference type="Proteomes" id="UP000092544">
    <property type="component" value="Unassembled WGS sequence"/>
</dbReference>
<dbReference type="Pfam" id="PF01494">
    <property type="entry name" value="FAD_binding_3"/>
    <property type="match status" value="1"/>
</dbReference>
<dbReference type="Gene3D" id="3.50.50.60">
    <property type="entry name" value="FAD/NAD(P)-binding domain"/>
    <property type="match status" value="1"/>
</dbReference>
<protein>
    <submittedName>
        <fullName evidence="7">6-hydroxynicotinate 3-monooxygenase</fullName>
        <ecNumber evidence="7">1.14.13.114</ecNumber>
    </submittedName>
</protein>
<evidence type="ECO:0000256" key="2">
    <source>
        <dbReference type="ARBA" id="ARBA00022630"/>
    </source>
</evidence>
<dbReference type="EC" id="1.14.13.114" evidence="7"/>
<dbReference type="EMBL" id="FLOB01000002">
    <property type="protein sequence ID" value="SBS27818.1"/>
    <property type="molecule type" value="Genomic_DNA"/>
</dbReference>
<evidence type="ECO:0000259" key="6">
    <source>
        <dbReference type="Pfam" id="PF01494"/>
    </source>
</evidence>
<evidence type="ECO:0000313" key="7">
    <source>
        <dbReference type="EMBL" id="SBS27818.1"/>
    </source>
</evidence>
<keyword evidence="8" id="KW-1185">Reference proteome</keyword>